<comment type="caution">
    <text evidence="1">The sequence shown here is derived from an EMBL/GenBank/DDBJ whole genome shotgun (WGS) entry which is preliminary data.</text>
</comment>
<dbReference type="Gramene" id="KZN00927">
    <property type="protein sequence ID" value="KZN00927"/>
    <property type="gene ID" value="DCAR_009681"/>
</dbReference>
<reference evidence="1" key="1">
    <citation type="journal article" date="2016" name="Nat. Genet.">
        <title>A high-quality carrot genome assembly provides new insights into carotenoid accumulation and asterid genome evolution.</title>
        <authorList>
            <person name="Iorizzo M."/>
            <person name="Ellison S."/>
            <person name="Senalik D."/>
            <person name="Zeng P."/>
            <person name="Satapoomin P."/>
            <person name="Huang J."/>
            <person name="Bowman M."/>
            <person name="Iovene M."/>
            <person name="Sanseverino W."/>
            <person name="Cavagnaro P."/>
            <person name="Yildiz M."/>
            <person name="Macko-Podgorni A."/>
            <person name="Moranska E."/>
            <person name="Grzebelus E."/>
            <person name="Grzebelus D."/>
            <person name="Ashrafi H."/>
            <person name="Zheng Z."/>
            <person name="Cheng S."/>
            <person name="Spooner D."/>
            <person name="Van Deynze A."/>
            <person name="Simon P."/>
        </authorList>
    </citation>
    <scope>NUCLEOTIDE SEQUENCE [LARGE SCALE GENOMIC DNA]</scope>
    <source>
        <tissue evidence="1">Leaf</tissue>
    </source>
</reference>
<evidence type="ECO:0000313" key="1">
    <source>
        <dbReference type="EMBL" id="KZN00927.1"/>
    </source>
</evidence>
<proteinExistence type="predicted"/>
<accession>A0A161XWK2</accession>
<organism evidence="1">
    <name type="scientific">Daucus carota subsp. sativus</name>
    <name type="common">Carrot</name>
    <dbReference type="NCBI Taxonomy" id="79200"/>
    <lineage>
        <taxon>Eukaryota</taxon>
        <taxon>Viridiplantae</taxon>
        <taxon>Streptophyta</taxon>
        <taxon>Embryophyta</taxon>
        <taxon>Tracheophyta</taxon>
        <taxon>Spermatophyta</taxon>
        <taxon>Magnoliopsida</taxon>
        <taxon>eudicotyledons</taxon>
        <taxon>Gunneridae</taxon>
        <taxon>Pentapetalae</taxon>
        <taxon>asterids</taxon>
        <taxon>campanulids</taxon>
        <taxon>Apiales</taxon>
        <taxon>Apiaceae</taxon>
        <taxon>Apioideae</taxon>
        <taxon>Scandiceae</taxon>
        <taxon>Daucinae</taxon>
        <taxon>Daucus</taxon>
        <taxon>Daucus sect. Daucus</taxon>
    </lineage>
</organism>
<dbReference type="AlphaFoldDB" id="A0A161XWK2"/>
<protein>
    <submittedName>
        <fullName evidence="1">Uncharacterized protein</fullName>
    </submittedName>
</protein>
<sequence length="97" mass="10548">MQNLIAVEDLRITSDVLASIRGYFGNCDDYGAVEHHLRRSAAVELSWGGGLRRRGAVLTQISRFFALNYAADAVCTVLRVVPKSDTMPGTIVVIKGP</sequence>
<dbReference type="EMBL" id="LNRQ01000003">
    <property type="protein sequence ID" value="KZN00927.1"/>
    <property type="molecule type" value="Genomic_DNA"/>
</dbReference>
<name>A0A161XWK2_DAUCS</name>
<gene>
    <name evidence="1" type="ORF">DCAR_009681</name>
</gene>